<protein>
    <submittedName>
        <fullName evidence="2">Uncharacterized protein</fullName>
    </submittedName>
</protein>
<feature type="compositionally biased region" description="Polar residues" evidence="1">
    <location>
        <begin position="50"/>
        <end position="63"/>
    </location>
</feature>
<feature type="region of interest" description="Disordered" evidence="1">
    <location>
        <begin position="1"/>
        <end position="114"/>
    </location>
</feature>
<feature type="compositionally biased region" description="Polar residues" evidence="1">
    <location>
        <begin position="296"/>
        <end position="306"/>
    </location>
</feature>
<dbReference type="Proteomes" id="UP000799436">
    <property type="component" value="Unassembled WGS sequence"/>
</dbReference>
<feature type="compositionally biased region" description="Low complexity" evidence="1">
    <location>
        <begin position="498"/>
        <end position="519"/>
    </location>
</feature>
<feature type="compositionally biased region" description="Low complexity" evidence="1">
    <location>
        <begin position="68"/>
        <end position="80"/>
    </location>
</feature>
<dbReference type="EMBL" id="ML995929">
    <property type="protein sequence ID" value="KAF2764313.1"/>
    <property type="molecule type" value="Genomic_DNA"/>
</dbReference>
<keyword evidence="3" id="KW-1185">Reference proteome</keyword>
<evidence type="ECO:0000256" key="1">
    <source>
        <dbReference type="SAM" id="MobiDB-lite"/>
    </source>
</evidence>
<feature type="region of interest" description="Disordered" evidence="1">
    <location>
        <begin position="480"/>
        <end position="525"/>
    </location>
</feature>
<feature type="compositionally biased region" description="Low complexity" evidence="1">
    <location>
        <begin position="370"/>
        <end position="381"/>
    </location>
</feature>
<feature type="compositionally biased region" description="Basic and acidic residues" evidence="1">
    <location>
        <begin position="34"/>
        <end position="47"/>
    </location>
</feature>
<feature type="compositionally biased region" description="Polar residues" evidence="1">
    <location>
        <begin position="88"/>
        <end position="108"/>
    </location>
</feature>
<feature type="compositionally biased region" description="Polar residues" evidence="1">
    <location>
        <begin position="404"/>
        <end position="426"/>
    </location>
</feature>
<feature type="region of interest" description="Disordered" evidence="1">
    <location>
        <begin position="537"/>
        <end position="588"/>
    </location>
</feature>
<sequence>MPEKRAPQAAYLEEYDDDQNKVRPGIVKQATRRRASEMRPPQKRDAASDSGYSSQNGVANTNGKDFGAAANTSAARQASRPKAVVIHRTNSQRNQQPPDTSAEASTRNPECRYTLPNHYAPEQRAAWNAFYAGQAQYAAQAARANAVRYAQPTPAQAIPGTSARRQSISTQARPMSMHGYIPNAVSPLGPPPSPSVYQSFPAYHHPNVQPYQQAPYQGFQQPALYGSTPPTQMMPTYVPASPVTQPSPNQMIAPTSAYNQYSARQANPAISGFDWGAEHVQPGQKRIESIRERQRQPQIMSGSWSCSDTDSENRSEDSEEELERQRRARKAMPPPARRLSVHRNSITVPEVPRTSRGPLHRAPRSDGGAYDLSSSDNYSSDRTARAVVSRPRPESTHSSRSRRLSISTESSRGTKPTSVSSGSSYQRVIVEDQRGRRAVYIPKEETEQFLRGLQRLKIDQEQTVAEEYQRGVSGSQVPELTAENIRQATQPTERRASGSHMSGRSRRSAGSSKTSRTGGIEIKAGGTVLHVSGGGKFEMQAADDGGSARLVVGGSSRDSAYYGSSRGSGSRVSRRKPKIPEDGYESGH</sequence>
<evidence type="ECO:0000313" key="2">
    <source>
        <dbReference type="EMBL" id="KAF2764313.1"/>
    </source>
</evidence>
<dbReference type="OrthoDB" id="3922255at2759"/>
<feature type="region of interest" description="Disordered" evidence="1">
    <location>
        <begin position="290"/>
        <end position="426"/>
    </location>
</feature>
<accession>A0A6G1KUG6</accession>
<organism evidence="2 3">
    <name type="scientific">Teratosphaeria nubilosa</name>
    <dbReference type="NCBI Taxonomy" id="161662"/>
    <lineage>
        <taxon>Eukaryota</taxon>
        <taxon>Fungi</taxon>
        <taxon>Dikarya</taxon>
        <taxon>Ascomycota</taxon>
        <taxon>Pezizomycotina</taxon>
        <taxon>Dothideomycetes</taxon>
        <taxon>Dothideomycetidae</taxon>
        <taxon>Mycosphaerellales</taxon>
        <taxon>Teratosphaeriaceae</taxon>
        <taxon>Teratosphaeria</taxon>
    </lineage>
</organism>
<dbReference type="AlphaFoldDB" id="A0A6G1KUG6"/>
<gene>
    <name evidence="2" type="ORF">EJ03DRAFT_32901</name>
</gene>
<feature type="compositionally biased region" description="Polar residues" evidence="1">
    <location>
        <begin position="480"/>
        <end position="491"/>
    </location>
</feature>
<feature type="compositionally biased region" description="Low complexity" evidence="1">
    <location>
        <begin position="553"/>
        <end position="571"/>
    </location>
</feature>
<name>A0A6G1KUG6_9PEZI</name>
<reference evidence="2" key="1">
    <citation type="journal article" date="2020" name="Stud. Mycol.">
        <title>101 Dothideomycetes genomes: a test case for predicting lifestyles and emergence of pathogens.</title>
        <authorList>
            <person name="Haridas S."/>
            <person name="Albert R."/>
            <person name="Binder M."/>
            <person name="Bloem J."/>
            <person name="Labutti K."/>
            <person name="Salamov A."/>
            <person name="Andreopoulos B."/>
            <person name="Baker S."/>
            <person name="Barry K."/>
            <person name="Bills G."/>
            <person name="Bluhm B."/>
            <person name="Cannon C."/>
            <person name="Castanera R."/>
            <person name="Culley D."/>
            <person name="Daum C."/>
            <person name="Ezra D."/>
            <person name="Gonzalez J."/>
            <person name="Henrissat B."/>
            <person name="Kuo A."/>
            <person name="Liang C."/>
            <person name="Lipzen A."/>
            <person name="Lutzoni F."/>
            <person name="Magnuson J."/>
            <person name="Mondo S."/>
            <person name="Nolan M."/>
            <person name="Ohm R."/>
            <person name="Pangilinan J."/>
            <person name="Park H.-J."/>
            <person name="Ramirez L."/>
            <person name="Alfaro M."/>
            <person name="Sun H."/>
            <person name="Tritt A."/>
            <person name="Yoshinaga Y."/>
            <person name="Zwiers L.-H."/>
            <person name="Turgeon B."/>
            <person name="Goodwin S."/>
            <person name="Spatafora J."/>
            <person name="Crous P."/>
            <person name="Grigoriev I."/>
        </authorList>
    </citation>
    <scope>NUCLEOTIDE SEQUENCE</scope>
    <source>
        <strain evidence="2">CBS 116005</strain>
    </source>
</reference>
<feature type="compositionally biased region" description="Basic and acidic residues" evidence="1">
    <location>
        <begin position="578"/>
        <end position="588"/>
    </location>
</feature>
<evidence type="ECO:0000313" key="3">
    <source>
        <dbReference type="Proteomes" id="UP000799436"/>
    </source>
</evidence>
<proteinExistence type="predicted"/>